<dbReference type="NCBIfam" id="TIGR00738">
    <property type="entry name" value="rrf2_super"/>
    <property type="match status" value="1"/>
</dbReference>
<keyword evidence="1" id="KW-0238">DNA-binding</keyword>
<dbReference type="SUPFAM" id="SSF46785">
    <property type="entry name" value="Winged helix' DNA-binding domain"/>
    <property type="match status" value="1"/>
</dbReference>
<organism evidence="2 3">
    <name type="scientific">Paenalcaligenes hominis</name>
    <dbReference type="NCBI Taxonomy" id="643674"/>
    <lineage>
        <taxon>Bacteria</taxon>
        <taxon>Pseudomonadati</taxon>
        <taxon>Pseudomonadota</taxon>
        <taxon>Betaproteobacteria</taxon>
        <taxon>Burkholderiales</taxon>
        <taxon>Alcaligenaceae</taxon>
        <taxon>Paenalcaligenes</taxon>
    </lineage>
</organism>
<accession>A0A1U9K0W6</accession>
<dbReference type="AlphaFoldDB" id="A0A1U9K0W6"/>
<proteinExistence type="predicted"/>
<dbReference type="PANTHER" id="PTHR33221">
    <property type="entry name" value="WINGED HELIX-TURN-HELIX TRANSCRIPTIONAL REGULATOR, RRF2 FAMILY"/>
    <property type="match status" value="1"/>
</dbReference>
<dbReference type="GO" id="GO:0003677">
    <property type="term" value="F:DNA binding"/>
    <property type="evidence" value="ECO:0007669"/>
    <property type="project" value="UniProtKB-KW"/>
</dbReference>
<evidence type="ECO:0000313" key="3">
    <source>
        <dbReference type="Proteomes" id="UP000189369"/>
    </source>
</evidence>
<dbReference type="InterPro" id="IPR036388">
    <property type="entry name" value="WH-like_DNA-bd_sf"/>
</dbReference>
<gene>
    <name evidence="2" type="ORF">PAEH1_09165</name>
</gene>
<dbReference type="STRING" id="643674.PAEH1_09165"/>
<dbReference type="Pfam" id="PF02082">
    <property type="entry name" value="Rrf2"/>
    <property type="match status" value="1"/>
</dbReference>
<dbReference type="InterPro" id="IPR036390">
    <property type="entry name" value="WH_DNA-bd_sf"/>
</dbReference>
<dbReference type="InterPro" id="IPR000944">
    <property type="entry name" value="Tscrpt_reg_Rrf2"/>
</dbReference>
<evidence type="ECO:0000256" key="1">
    <source>
        <dbReference type="ARBA" id="ARBA00023125"/>
    </source>
</evidence>
<reference evidence="2 3" key="1">
    <citation type="submission" date="2017-01" db="EMBL/GenBank/DDBJ databases">
        <title>Complete Genome Sequence of Paenalcaligenes hominis, Isolated from a paraplegic Patient with neurogenic bladder.</title>
        <authorList>
            <person name="Mukhopadhyay R."/>
            <person name="Joaquin J."/>
            <person name="Hogue R."/>
            <person name="Kilaru A."/>
            <person name="Jospin G."/>
            <person name="Mars K."/>
            <person name="Eisen J.A."/>
            <person name="Chaturvedi V."/>
        </authorList>
    </citation>
    <scope>NUCLEOTIDE SEQUENCE [LARGE SCALE GENOMIC DNA]</scope>
    <source>
        <strain evidence="2 3">15S00501</strain>
    </source>
</reference>
<dbReference type="Gene3D" id="1.10.10.10">
    <property type="entry name" value="Winged helix-like DNA-binding domain superfamily/Winged helix DNA-binding domain"/>
    <property type="match status" value="1"/>
</dbReference>
<evidence type="ECO:0000313" key="2">
    <source>
        <dbReference type="EMBL" id="AQS51685.1"/>
    </source>
</evidence>
<dbReference type="EMBL" id="CP019697">
    <property type="protein sequence ID" value="AQS51685.1"/>
    <property type="molecule type" value="Genomic_DNA"/>
</dbReference>
<dbReference type="GO" id="GO:0005829">
    <property type="term" value="C:cytosol"/>
    <property type="evidence" value="ECO:0007669"/>
    <property type="project" value="TreeGrafter"/>
</dbReference>
<name>A0A1U9K0W6_9BURK</name>
<dbReference type="PANTHER" id="PTHR33221:SF4">
    <property type="entry name" value="HTH-TYPE TRANSCRIPTIONAL REPRESSOR NSRR"/>
    <property type="match status" value="1"/>
</dbReference>
<dbReference type="OrthoDB" id="9795923at2"/>
<dbReference type="PROSITE" id="PS51197">
    <property type="entry name" value="HTH_RRF2_2"/>
    <property type="match status" value="1"/>
</dbReference>
<sequence length="150" mass="16750">MQLTQYTDYSIRTLLYAAAHPDRLVNITEIANYYSISRTHLAKVVAGLTQAGYLQGIRGKNGGLRLSRAPALINLGQLIEVLEPLDIVECFGKHNTCAITVSCQLKRVLYEAKVAFIQTLKRYTLADIQLPTPLPVEVEHPLVFYAHKTP</sequence>
<dbReference type="GO" id="GO:0003700">
    <property type="term" value="F:DNA-binding transcription factor activity"/>
    <property type="evidence" value="ECO:0007669"/>
    <property type="project" value="TreeGrafter"/>
</dbReference>
<protein>
    <submittedName>
        <fullName evidence="2">Rrf2 family transcriptional regulator</fullName>
    </submittedName>
</protein>
<dbReference type="Proteomes" id="UP000189369">
    <property type="component" value="Chromosome"/>
</dbReference>
<dbReference type="KEGG" id="phn:PAEH1_09165"/>